<gene>
    <name evidence="2" type="ORF">RCOM_0808160</name>
</gene>
<reference evidence="3" key="1">
    <citation type="journal article" date="2010" name="Nat. Biotechnol.">
        <title>Draft genome sequence of the oilseed species Ricinus communis.</title>
        <authorList>
            <person name="Chan A.P."/>
            <person name="Crabtree J."/>
            <person name="Zhao Q."/>
            <person name="Lorenzi H."/>
            <person name="Orvis J."/>
            <person name="Puiu D."/>
            <person name="Melake-Berhan A."/>
            <person name="Jones K.M."/>
            <person name="Redman J."/>
            <person name="Chen G."/>
            <person name="Cahoon E.B."/>
            <person name="Gedil M."/>
            <person name="Stanke M."/>
            <person name="Haas B.J."/>
            <person name="Wortman J.R."/>
            <person name="Fraser-Liggett C.M."/>
            <person name="Ravel J."/>
            <person name="Rabinowicz P.D."/>
        </authorList>
    </citation>
    <scope>NUCLEOTIDE SEQUENCE [LARGE SCALE GENOMIC DNA]</scope>
    <source>
        <strain evidence="3">cv. Hale</strain>
    </source>
</reference>
<feature type="region of interest" description="Disordered" evidence="1">
    <location>
        <begin position="1"/>
        <end position="20"/>
    </location>
</feature>
<feature type="compositionally biased region" description="Polar residues" evidence="1">
    <location>
        <begin position="10"/>
        <end position="20"/>
    </location>
</feature>
<proteinExistence type="predicted"/>
<dbReference type="InParanoid" id="B9S4J2"/>
<protein>
    <submittedName>
        <fullName evidence="2">Uncharacterized protein</fullName>
    </submittedName>
</protein>
<keyword evidence="3" id="KW-1185">Reference proteome</keyword>
<name>B9S4J2_RICCO</name>
<dbReference type="AlphaFoldDB" id="B9S4J2"/>
<evidence type="ECO:0000313" key="3">
    <source>
        <dbReference type="Proteomes" id="UP000008311"/>
    </source>
</evidence>
<evidence type="ECO:0000256" key="1">
    <source>
        <dbReference type="SAM" id="MobiDB-lite"/>
    </source>
</evidence>
<dbReference type="Proteomes" id="UP000008311">
    <property type="component" value="Unassembled WGS sequence"/>
</dbReference>
<evidence type="ECO:0000313" key="2">
    <source>
        <dbReference type="EMBL" id="EEF41456.1"/>
    </source>
</evidence>
<sequence>MDTKRIITQAHPNKSQSIHANTEHVVRYSIPNEKELRHAIMPKDLPFKALGLQWQGAPCLTTRQLQEEREQMIGRLQIKNKNRREKQHTT</sequence>
<organism evidence="2 3">
    <name type="scientific">Ricinus communis</name>
    <name type="common">Castor bean</name>
    <dbReference type="NCBI Taxonomy" id="3988"/>
    <lineage>
        <taxon>Eukaryota</taxon>
        <taxon>Viridiplantae</taxon>
        <taxon>Streptophyta</taxon>
        <taxon>Embryophyta</taxon>
        <taxon>Tracheophyta</taxon>
        <taxon>Spermatophyta</taxon>
        <taxon>Magnoliopsida</taxon>
        <taxon>eudicotyledons</taxon>
        <taxon>Gunneridae</taxon>
        <taxon>Pentapetalae</taxon>
        <taxon>rosids</taxon>
        <taxon>fabids</taxon>
        <taxon>Malpighiales</taxon>
        <taxon>Euphorbiaceae</taxon>
        <taxon>Acalyphoideae</taxon>
        <taxon>Acalypheae</taxon>
        <taxon>Ricinus</taxon>
    </lineage>
</organism>
<accession>B9S4J2</accession>
<dbReference type="EMBL" id="EQ973865">
    <property type="protein sequence ID" value="EEF41456.1"/>
    <property type="molecule type" value="Genomic_DNA"/>
</dbReference>